<evidence type="ECO:0000256" key="2">
    <source>
        <dbReference type="ARBA" id="ARBA00008791"/>
    </source>
</evidence>
<dbReference type="PANTHER" id="PTHR47892:SF1">
    <property type="entry name" value="UNIVERSAL STRESS PROTEIN E"/>
    <property type="match status" value="1"/>
</dbReference>
<dbReference type="AlphaFoldDB" id="A0A9W6NF65"/>
<dbReference type="Gene3D" id="3.40.50.12370">
    <property type="match status" value="1"/>
</dbReference>
<dbReference type="Proteomes" id="UP001143328">
    <property type="component" value="Unassembled WGS sequence"/>
</dbReference>
<dbReference type="GO" id="GO:0005737">
    <property type="term" value="C:cytoplasm"/>
    <property type="evidence" value="ECO:0007669"/>
    <property type="project" value="UniProtKB-SubCell"/>
</dbReference>
<name>A0A9W6NF65_9PSED</name>
<evidence type="ECO:0000256" key="4">
    <source>
        <dbReference type="ARBA" id="ARBA00037131"/>
    </source>
</evidence>
<accession>A0A9W6NF65</accession>
<comment type="caution">
    <text evidence="6">The sequence shown here is derived from an EMBL/GenBank/DDBJ whole genome shotgun (WGS) entry which is preliminary data.</text>
</comment>
<evidence type="ECO:0000256" key="3">
    <source>
        <dbReference type="ARBA" id="ARBA00022490"/>
    </source>
</evidence>
<evidence type="ECO:0000256" key="1">
    <source>
        <dbReference type="ARBA" id="ARBA00004496"/>
    </source>
</evidence>
<dbReference type="EMBL" id="BSFN01000003">
    <property type="protein sequence ID" value="GLK88495.1"/>
    <property type="molecule type" value="Genomic_DNA"/>
</dbReference>
<sequence>MSAQPVCAPHRLLLIAPPLLEKDLAFDRARMLAKAKGSALHIVAFDYLEGLATAGLVNEQALHSLQTDYVERHHQWLQAQAQAMRLSDIEVTVEVQWVEDPLPEILAHVQEMPASLVIKAVQPVSLLKRTLFTPLDLHLARQCRVPMHFVASAEHAMPRRVMAAVDPFDASAEQQAFNEQIIYEALKLGMQCKAEVHLVYAYDLSSMAAADGGVARGALLSASVFTQQFYDAQVEAFNALADRNGFPVANRHMVLGSPGRALSDFARDQQMDVVVMGRVHRHGLLKLLGSTADHLLYTMPGSVLMLPFAAH</sequence>
<dbReference type="SUPFAM" id="SSF52402">
    <property type="entry name" value="Adenine nucleotide alpha hydrolases-like"/>
    <property type="match status" value="2"/>
</dbReference>
<evidence type="ECO:0000259" key="5">
    <source>
        <dbReference type="Pfam" id="PF00582"/>
    </source>
</evidence>
<reference evidence="6" key="1">
    <citation type="journal article" date="2014" name="Int. J. Syst. Evol. Microbiol.">
        <title>Complete genome sequence of Corynebacterium casei LMG S-19264T (=DSM 44701T), isolated from a smear-ripened cheese.</title>
        <authorList>
            <consortium name="US DOE Joint Genome Institute (JGI-PGF)"/>
            <person name="Walter F."/>
            <person name="Albersmeier A."/>
            <person name="Kalinowski J."/>
            <person name="Ruckert C."/>
        </authorList>
    </citation>
    <scope>NUCLEOTIDE SEQUENCE</scope>
    <source>
        <strain evidence="6">VKM B-2935</strain>
    </source>
</reference>
<feature type="domain" description="UspA" evidence="5">
    <location>
        <begin position="157"/>
        <end position="306"/>
    </location>
</feature>
<reference evidence="6" key="2">
    <citation type="submission" date="2023-01" db="EMBL/GenBank/DDBJ databases">
        <authorList>
            <person name="Sun Q."/>
            <person name="Evtushenko L."/>
        </authorList>
    </citation>
    <scope>NUCLEOTIDE SEQUENCE</scope>
    <source>
        <strain evidence="6">VKM B-2935</strain>
    </source>
</reference>
<dbReference type="Pfam" id="PF00582">
    <property type="entry name" value="Usp"/>
    <property type="match status" value="2"/>
</dbReference>
<comment type="similarity">
    <text evidence="2">Belongs to the universal stress protein A family.</text>
</comment>
<gene>
    <name evidence="6" type="ORF">GCM10017655_15570</name>
</gene>
<dbReference type="PANTHER" id="PTHR47892">
    <property type="entry name" value="UNIVERSAL STRESS PROTEIN E"/>
    <property type="match status" value="1"/>
</dbReference>
<proteinExistence type="inferred from homology"/>
<comment type="subcellular location">
    <subcellularLocation>
        <location evidence="1">Cytoplasm</location>
    </subcellularLocation>
</comment>
<evidence type="ECO:0000313" key="6">
    <source>
        <dbReference type="EMBL" id="GLK88495.1"/>
    </source>
</evidence>
<dbReference type="RefSeq" id="WP_271194706.1">
    <property type="nucleotide sequence ID" value="NZ_BSFN01000003.1"/>
</dbReference>
<feature type="domain" description="UspA" evidence="5">
    <location>
        <begin position="23"/>
        <end position="150"/>
    </location>
</feature>
<dbReference type="InterPro" id="IPR006016">
    <property type="entry name" value="UspA"/>
</dbReference>
<keyword evidence="3" id="KW-0963">Cytoplasm</keyword>
<comment type="function">
    <text evidence="4">Required for resistance to DNA-damaging agents.</text>
</comment>
<protein>
    <submittedName>
        <fullName evidence="6">Universal stress protein</fullName>
    </submittedName>
</protein>
<organism evidence="6 7">
    <name type="scientific">Pseudomonas turukhanskensis</name>
    <dbReference type="NCBI Taxonomy" id="1806536"/>
    <lineage>
        <taxon>Bacteria</taxon>
        <taxon>Pseudomonadati</taxon>
        <taxon>Pseudomonadota</taxon>
        <taxon>Gammaproteobacteria</taxon>
        <taxon>Pseudomonadales</taxon>
        <taxon>Pseudomonadaceae</taxon>
        <taxon>Pseudomonas</taxon>
    </lineage>
</organism>
<evidence type="ECO:0000313" key="7">
    <source>
        <dbReference type="Proteomes" id="UP001143328"/>
    </source>
</evidence>
<keyword evidence="7" id="KW-1185">Reference proteome</keyword>